<reference evidence="5" key="1">
    <citation type="journal article" date="2023" name="Science">
        <title>Genome structures resolve the early diversification of teleost fishes.</title>
        <authorList>
            <person name="Parey E."/>
            <person name="Louis A."/>
            <person name="Montfort J."/>
            <person name="Bouchez O."/>
            <person name="Roques C."/>
            <person name="Iampietro C."/>
            <person name="Lluch J."/>
            <person name="Castinel A."/>
            <person name="Donnadieu C."/>
            <person name="Desvignes T."/>
            <person name="Floi Bucao C."/>
            <person name="Jouanno E."/>
            <person name="Wen M."/>
            <person name="Mejri S."/>
            <person name="Dirks R."/>
            <person name="Jansen H."/>
            <person name="Henkel C."/>
            <person name="Chen W.J."/>
            <person name="Zahm M."/>
            <person name="Cabau C."/>
            <person name="Klopp C."/>
            <person name="Thompson A.W."/>
            <person name="Robinson-Rechavi M."/>
            <person name="Braasch I."/>
            <person name="Lecointre G."/>
            <person name="Bobe J."/>
            <person name="Postlethwait J.H."/>
            <person name="Berthelot C."/>
            <person name="Roest Crollius H."/>
            <person name="Guiguen Y."/>
        </authorList>
    </citation>
    <scope>NUCLEOTIDE SEQUENCE</scope>
    <source>
        <strain evidence="5">Concon-B</strain>
    </source>
</reference>
<gene>
    <name evidence="5" type="ORF">COCON_G00152640</name>
</gene>
<dbReference type="InterPro" id="IPR036047">
    <property type="entry name" value="F-box-like_dom_sf"/>
</dbReference>
<feature type="region of interest" description="Disordered" evidence="3">
    <location>
        <begin position="111"/>
        <end position="140"/>
    </location>
</feature>
<dbReference type="Proteomes" id="UP001152803">
    <property type="component" value="Unassembled WGS sequence"/>
</dbReference>
<dbReference type="CDD" id="cd22139">
    <property type="entry name" value="F-box_unchar"/>
    <property type="match status" value="1"/>
</dbReference>
<evidence type="ECO:0000313" key="6">
    <source>
        <dbReference type="Proteomes" id="UP001152803"/>
    </source>
</evidence>
<dbReference type="Pfam" id="PF25372">
    <property type="entry name" value="DUF7885"/>
    <property type="match status" value="1"/>
</dbReference>
<dbReference type="EMBL" id="JAFJMO010000011">
    <property type="protein sequence ID" value="KAJ8262807.1"/>
    <property type="molecule type" value="Genomic_DNA"/>
</dbReference>
<dbReference type="AlphaFoldDB" id="A0A9Q1HSV3"/>
<evidence type="ECO:0000313" key="5">
    <source>
        <dbReference type="EMBL" id="KAJ8262807.1"/>
    </source>
</evidence>
<dbReference type="OrthoDB" id="10257471at2759"/>
<dbReference type="InterPro" id="IPR006553">
    <property type="entry name" value="Leu-rich_rpt_Cys-con_subtyp"/>
</dbReference>
<keyword evidence="1" id="KW-0433">Leucine-rich repeat</keyword>
<dbReference type="PROSITE" id="PS50181">
    <property type="entry name" value="FBOX"/>
    <property type="match status" value="1"/>
</dbReference>
<evidence type="ECO:0000259" key="4">
    <source>
        <dbReference type="PROSITE" id="PS50181"/>
    </source>
</evidence>
<feature type="compositionally biased region" description="Basic and acidic residues" evidence="3">
    <location>
        <begin position="213"/>
        <end position="224"/>
    </location>
</feature>
<organism evidence="5 6">
    <name type="scientific">Conger conger</name>
    <name type="common">Conger eel</name>
    <name type="synonym">Muraena conger</name>
    <dbReference type="NCBI Taxonomy" id="82655"/>
    <lineage>
        <taxon>Eukaryota</taxon>
        <taxon>Metazoa</taxon>
        <taxon>Chordata</taxon>
        <taxon>Craniata</taxon>
        <taxon>Vertebrata</taxon>
        <taxon>Euteleostomi</taxon>
        <taxon>Actinopterygii</taxon>
        <taxon>Neopterygii</taxon>
        <taxon>Teleostei</taxon>
        <taxon>Anguilliformes</taxon>
        <taxon>Congridae</taxon>
        <taxon>Conger</taxon>
    </lineage>
</organism>
<dbReference type="SUPFAM" id="SSF81383">
    <property type="entry name" value="F-box domain"/>
    <property type="match status" value="1"/>
</dbReference>
<dbReference type="Gene3D" id="3.80.10.10">
    <property type="entry name" value="Ribonuclease Inhibitor"/>
    <property type="match status" value="2"/>
</dbReference>
<dbReference type="InterPro" id="IPR057207">
    <property type="entry name" value="FBXL15_LRR"/>
</dbReference>
<keyword evidence="2" id="KW-0833">Ubl conjugation pathway</keyword>
<keyword evidence="6" id="KW-1185">Reference proteome</keyword>
<dbReference type="GO" id="GO:0031146">
    <property type="term" value="P:SCF-dependent proteasomal ubiquitin-dependent protein catabolic process"/>
    <property type="evidence" value="ECO:0007669"/>
    <property type="project" value="TreeGrafter"/>
</dbReference>
<evidence type="ECO:0000256" key="3">
    <source>
        <dbReference type="SAM" id="MobiDB-lite"/>
    </source>
</evidence>
<sequence length="713" mass="78353">MGSERTVLSVAQDGGPNQAQTPADGPRTPHLDTLRTKRLQFFCKNQSIQNSLEPKRAAAHADGLSNRQVPLDPLRDEAELDPLLLQDSGVPEHQKLRHVLAWAQNFIRTGPTVPPAVGQGHASPTNSDHPSPEPRPLSQPGVSVYETYLMCVAQLNCRKTQGHKEVQLNRKELQDCTEVGRERAGRLRSQYVDSTEDPVRETHTGLQDGCRSSSEKKQPVEAKKPPGSSWPRRAVSSGSSRRRRFWEKSSMLWSSYAEGTLLPRVKPSARPAVTSCSVAACTPQDSALSSDSSPLKDRICPGTNAPQHHMPGGTVSKPWLSLPDELWMAILKLMSHSDLCHVAQTCHRLCRLANDRTLWQVVRIENSTCLNADWLSSIGRRGPCSLTLCRCTDEHVTPRGLEELFAQSGGSLKELRIVNCSGPGLHGNKLLLPCSRYCPRLTNVDVSWTGATDTGIAALASATSSLESVVVNGCSITDRVFKIIVKRHGRSLRRLEIFGSRSLSAPCLGLMATCCPNLKVVNLGKLPNVTEACLTFIIGRLKQLTSLDLTGLAVVRDQTVHQIARQCPKLQDLTLRCCPSVTDRSLIEISTYSTSIRFLDVSGCSAVTDLGIQAISKACQRLQYLDLSSTKTSNKGVQVLASYGSRHLHTVKISFCYICQDSLRKLCRYHTGLRLLHLYGACDFHNIQELRLINPSLEMKCDLACLTPPGLPH</sequence>
<dbReference type="GO" id="GO:0019005">
    <property type="term" value="C:SCF ubiquitin ligase complex"/>
    <property type="evidence" value="ECO:0007669"/>
    <property type="project" value="TreeGrafter"/>
</dbReference>
<name>A0A9Q1HSV3_CONCO</name>
<dbReference type="PANTHER" id="PTHR13318:SF235">
    <property type="entry name" value="F-BOX DOMAIN-CONTAINING PROTEIN"/>
    <property type="match status" value="1"/>
</dbReference>
<dbReference type="PANTHER" id="PTHR13318">
    <property type="entry name" value="PARTNER OF PAIRED, ISOFORM B-RELATED"/>
    <property type="match status" value="1"/>
</dbReference>
<accession>A0A9Q1HSV3</accession>
<protein>
    <recommendedName>
        <fullName evidence="4">F-box domain-containing protein</fullName>
    </recommendedName>
</protein>
<dbReference type="InterPro" id="IPR001810">
    <property type="entry name" value="F-box_dom"/>
</dbReference>
<proteinExistence type="predicted"/>
<evidence type="ECO:0000256" key="2">
    <source>
        <dbReference type="ARBA" id="ARBA00022786"/>
    </source>
</evidence>
<feature type="region of interest" description="Disordered" evidence="3">
    <location>
        <begin position="1"/>
        <end position="31"/>
    </location>
</feature>
<feature type="region of interest" description="Disordered" evidence="3">
    <location>
        <begin position="187"/>
        <end position="237"/>
    </location>
</feature>
<dbReference type="Pfam" id="PF12937">
    <property type="entry name" value="F-box-like"/>
    <property type="match status" value="1"/>
</dbReference>
<feature type="domain" description="F-box" evidence="4">
    <location>
        <begin position="316"/>
        <end position="362"/>
    </location>
</feature>
<comment type="caution">
    <text evidence="5">The sequence shown here is derived from an EMBL/GenBank/DDBJ whole genome shotgun (WGS) entry which is preliminary data.</text>
</comment>
<dbReference type="SUPFAM" id="SSF52047">
    <property type="entry name" value="RNI-like"/>
    <property type="match status" value="1"/>
</dbReference>
<evidence type="ECO:0000256" key="1">
    <source>
        <dbReference type="ARBA" id="ARBA00022614"/>
    </source>
</evidence>
<dbReference type="SMART" id="SM00367">
    <property type="entry name" value="LRR_CC"/>
    <property type="match status" value="7"/>
</dbReference>
<dbReference type="InterPro" id="IPR032675">
    <property type="entry name" value="LRR_dom_sf"/>
</dbReference>